<dbReference type="GO" id="GO:0005789">
    <property type="term" value="C:endoplasmic reticulum membrane"/>
    <property type="evidence" value="ECO:0007669"/>
    <property type="project" value="UniProtKB-SubCell"/>
</dbReference>
<proteinExistence type="inferred from homology"/>
<dbReference type="InterPro" id="IPR049492">
    <property type="entry name" value="BD-FAE-like_dom"/>
</dbReference>
<dbReference type="FunFam" id="3.40.50.1820:FF:000084">
    <property type="entry name" value="Isoprenylcysteine alpha-carbonyl methylesterase ICME"/>
    <property type="match status" value="1"/>
</dbReference>
<comment type="subcellular location">
    <subcellularLocation>
        <location evidence="1">Endoplasmic reticulum membrane</location>
    </subcellularLocation>
    <subcellularLocation>
        <location evidence="2">Golgi apparatus membrane</location>
        <topology evidence="2">Multi-pass membrane protein</topology>
    </subcellularLocation>
</comment>
<comment type="catalytic activity">
    <reaction evidence="11">
        <text>[protein]-C-terminal S-[(2E,6E)-farnesyl]-L-cysteine methyl ester + H2O = [protein]-C-terminal S-[(2E,6E)-farnesyl]-L-cysteine + methanol + H(+)</text>
        <dbReference type="Rhea" id="RHEA:48520"/>
        <dbReference type="Rhea" id="RHEA-COMP:12125"/>
        <dbReference type="Rhea" id="RHEA-COMP:12126"/>
        <dbReference type="ChEBI" id="CHEBI:15377"/>
        <dbReference type="ChEBI" id="CHEBI:15378"/>
        <dbReference type="ChEBI" id="CHEBI:17790"/>
        <dbReference type="ChEBI" id="CHEBI:90510"/>
        <dbReference type="ChEBI" id="CHEBI:90511"/>
        <dbReference type="EC" id="3.1.1.n2"/>
    </reaction>
</comment>
<comment type="similarity">
    <text evidence="9">Belongs to the AB hydrolase superfamily. Isoprenylcysteine methylesterase family.</text>
</comment>
<evidence type="ECO:0000313" key="14">
    <source>
        <dbReference type="EMBL" id="KAF2548510.1"/>
    </source>
</evidence>
<evidence type="ECO:0000256" key="6">
    <source>
        <dbReference type="ARBA" id="ARBA00022989"/>
    </source>
</evidence>
<evidence type="ECO:0000256" key="8">
    <source>
        <dbReference type="ARBA" id="ARBA00023136"/>
    </source>
</evidence>
<dbReference type="EMBL" id="QGKY02001925">
    <property type="protein sequence ID" value="KAF2548510.1"/>
    <property type="molecule type" value="Genomic_DNA"/>
</dbReference>
<dbReference type="InterPro" id="IPR029058">
    <property type="entry name" value="AB_hydrolase_fold"/>
</dbReference>
<evidence type="ECO:0000256" key="7">
    <source>
        <dbReference type="ARBA" id="ARBA00023034"/>
    </source>
</evidence>
<dbReference type="GO" id="GO:0000139">
    <property type="term" value="C:Golgi membrane"/>
    <property type="evidence" value="ECO:0007669"/>
    <property type="project" value="UniProtKB-SubCell"/>
</dbReference>
<accession>A0A8S9GTV6</accession>
<dbReference type="SUPFAM" id="SSF53474">
    <property type="entry name" value="alpha/beta-Hydrolases"/>
    <property type="match status" value="1"/>
</dbReference>
<keyword evidence="3 12" id="KW-0812">Transmembrane</keyword>
<keyword evidence="7" id="KW-0333">Golgi apparatus</keyword>
<keyword evidence="5" id="KW-0256">Endoplasmic reticulum</keyword>
<dbReference type="Pfam" id="PF20434">
    <property type="entry name" value="BD-FAE"/>
    <property type="match status" value="1"/>
</dbReference>
<feature type="transmembrane region" description="Helical" evidence="12">
    <location>
        <begin position="226"/>
        <end position="248"/>
    </location>
</feature>
<evidence type="ECO:0000256" key="4">
    <source>
        <dbReference type="ARBA" id="ARBA00022801"/>
    </source>
</evidence>
<evidence type="ECO:0000259" key="13">
    <source>
        <dbReference type="Pfam" id="PF20434"/>
    </source>
</evidence>
<keyword evidence="8 12" id="KW-0472">Membrane</keyword>
<evidence type="ECO:0000256" key="1">
    <source>
        <dbReference type="ARBA" id="ARBA00004586"/>
    </source>
</evidence>
<reference evidence="14" key="1">
    <citation type="submission" date="2019-12" db="EMBL/GenBank/DDBJ databases">
        <title>Genome sequencing and annotation of Brassica cretica.</title>
        <authorList>
            <person name="Studholme D.J."/>
            <person name="Sarris P.F."/>
        </authorList>
    </citation>
    <scope>NUCLEOTIDE SEQUENCE</scope>
    <source>
        <strain evidence="14">PFS-102/07</strain>
        <tissue evidence="14">Leaf</tissue>
    </source>
</reference>
<dbReference type="InterPro" id="IPR050300">
    <property type="entry name" value="GDXG_lipolytic_enzyme"/>
</dbReference>
<name>A0A8S9GTV6_BRACR</name>
<evidence type="ECO:0000256" key="2">
    <source>
        <dbReference type="ARBA" id="ARBA00004653"/>
    </source>
</evidence>
<evidence type="ECO:0000256" key="11">
    <source>
        <dbReference type="ARBA" id="ARBA00049507"/>
    </source>
</evidence>
<evidence type="ECO:0000256" key="5">
    <source>
        <dbReference type="ARBA" id="ARBA00022824"/>
    </source>
</evidence>
<gene>
    <name evidence="14" type="ORF">F2Q70_00024113</name>
</gene>
<comment type="caution">
    <text evidence="14">The sequence shown here is derived from an EMBL/GenBank/DDBJ whole genome shotgun (WGS) entry which is preliminary data.</text>
</comment>
<dbReference type="PANTHER" id="PTHR48081">
    <property type="entry name" value="AB HYDROLASE SUPERFAMILY PROTEIN C4A8.06C"/>
    <property type="match status" value="1"/>
</dbReference>
<dbReference type="AlphaFoldDB" id="A0A8S9GTV6"/>
<keyword evidence="6 12" id="KW-1133">Transmembrane helix</keyword>
<keyword evidence="4" id="KW-0378">Hydrolase</keyword>
<sequence>MCVSHSTGDTFVRQRFRHFLSRGEEMSYIGSMVEEWLCGSRKQNRYWSCTAKFIDVASWPRINLSCCDAETVPTSLSVTAKRSTKTEAFSVFVLARGIAAVFVCDQPGGEAILVIKWWLIGVNPVATDKGHIGLHSDGRDRKVNGQFLSYSYVFSKVQDECLMPAQHSSAAHKLFTPALGTYQISPAPKTDPASSLPSLKLKLDLAIVSALVILRMSVGYRWITRLLALACYAILLMPGFLQVAYHYFFSPQVRRSIVYGDQPRNRLDLYIPPPTSAGLKPVVVFVTGGAWIIGYKAWGSLLGLQLAERDIIVACLDYRNFPQGTISDMVRDVSQGISFVCNNISAFGGDPNRIYLMGQSAGAHISSCALIEQAIKESKGERISWSASQIKAYFGLSGGYNLFNMVEHFHNRGLYRSIFLSIMEGEESFEQYSPGIRLKEPRVRKAASLLTHIVLFHGSEDYSDTGEASKTFAEALQGVEVKTDLIIYNGKTHTDLFLQVRKILHSKTFAEALQGVEVKTDLIIYNGKTHTDLFLQDPLRGGKDELFDHIVSMIHANDSDGLSKDAVAPPRRRLVPEILLKLAGKVSPF</sequence>
<protein>
    <recommendedName>
        <fullName evidence="10">protein-S-isoprenylcysteine alpha-carbonyl methylesterase</fullName>
        <ecNumber evidence="10">3.1.1.n2</ecNumber>
    </recommendedName>
</protein>
<dbReference type="PROSITE" id="PS00122">
    <property type="entry name" value="CARBOXYLESTERASE_B_1"/>
    <property type="match status" value="1"/>
</dbReference>
<dbReference type="Gene3D" id="3.40.50.1820">
    <property type="entry name" value="alpha/beta hydrolase"/>
    <property type="match status" value="1"/>
</dbReference>
<organism evidence="14">
    <name type="scientific">Brassica cretica</name>
    <name type="common">Mustard</name>
    <dbReference type="NCBI Taxonomy" id="69181"/>
    <lineage>
        <taxon>Eukaryota</taxon>
        <taxon>Viridiplantae</taxon>
        <taxon>Streptophyta</taxon>
        <taxon>Embryophyta</taxon>
        <taxon>Tracheophyta</taxon>
        <taxon>Spermatophyta</taxon>
        <taxon>Magnoliopsida</taxon>
        <taxon>eudicotyledons</taxon>
        <taxon>Gunneridae</taxon>
        <taxon>Pentapetalae</taxon>
        <taxon>rosids</taxon>
        <taxon>malvids</taxon>
        <taxon>Brassicales</taxon>
        <taxon>Brassicaceae</taxon>
        <taxon>Brassiceae</taxon>
        <taxon>Brassica</taxon>
    </lineage>
</organism>
<dbReference type="PANTHER" id="PTHR48081:SF33">
    <property type="entry name" value="KYNURENINE FORMAMIDASE"/>
    <property type="match status" value="1"/>
</dbReference>
<evidence type="ECO:0000256" key="12">
    <source>
        <dbReference type="SAM" id="Phobius"/>
    </source>
</evidence>
<dbReference type="EC" id="3.1.1.n2" evidence="10"/>
<feature type="domain" description="BD-FAE-like" evidence="13">
    <location>
        <begin position="267"/>
        <end position="474"/>
    </location>
</feature>
<dbReference type="InterPro" id="IPR019826">
    <property type="entry name" value="Carboxylesterase_B_AS"/>
</dbReference>
<dbReference type="GO" id="GO:0016787">
    <property type="term" value="F:hydrolase activity"/>
    <property type="evidence" value="ECO:0007669"/>
    <property type="project" value="UniProtKB-KW"/>
</dbReference>
<evidence type="ECO:0000256" key="3">
    <source>
        <dbReference type="ARBA" id="ARBA00022692"/>
    </source>
</evidence>
<evidence type="ECO:0000256" key="9">
    <source>
        <dbReference type="ARBA" id="ARBA00038028"/>
    </source>
</evidence>
<evidence type="ECO:0000256" key="10">
    <source>
        <dbReference type="ARBA" id="ARBA00038928"/>
    </source>
</evidence>